<proteinExistence type="predicted"/>
<accession>A0A084QJU1</accession>
<gene>
    <name evidence="3" type="ORF">S40285_09870</name>
</gene>
<keyword evidence="4" id="KW-1185">Reference proteome</keyword>
<feature type="chain" id="PRO_5001779514" description="Ecp2 effector protein domain-containing protein" evidence="2">
    <location>
        <begin position="19"/>
        <end position="369"/>
    </location>
</feature>
<organism evidence="3 4">
    <name type="scientific">Stachybotrys chlorohalonatus (strain IBT 40285)</name>
    <dbReference type="NCBI Taxonomy" id="1283841"/>
    <lineage>
        <taxon>Eukaryota</taxon>
        <taxon>Fungi</taxon>
        <taxon>Dikarya</taxon>
        <taxon>Ascomycota</taxon>
        <taxon>Pezizomycotina</taxon>
        <taxon>Sordariomycetes</taxon>
        <taxon>Hypocreomycetidae</taxon>
        <taxon>Hypocreales</taxon>
        <taxon>Stachybotryaceae</taxon>
        <taxon>Stachybotrys</taxon>
    </lineage>
</organism>
<protein>
    <recommendedName>
        <fullName evidence="5">Ecp2 effector protein domain-containing protein</fullName>
    </recommendedName>
</protein>
<evidence type="ECO:0000256" key="1">
    <source>
        <dbReference type="SAM" id="MobiDB-lite"/>
    </source>
</evidence>
<dbReference type="EMBL" id="KL660698">
    <property type="protein sequence ID" value="KFA64226.1"/>
    <property type="molecule type" value="Genomic_DNA"/>
</dbReference>
<dbReference type="HOGENOM" id="CLU_063949_0_0_1"/>
<keyword evidence="2" id="KW-0732">Signal</keyword>
<feature type="region of interest" description="Disordered" evidence="1">
    <location>
        <begin position="289"/>
        <end position="322"/>
    </location>
</feature>
<evidence type="ECO:0008006" key="5">
    <source>
        <dbReference type="Google" id="ProtNLM"/>
    </source>
</evidence>
<sequence>MKFSFAIMAAAISIPVLAENDDIALPHEPDWMKDSIDDGYLNTDPEGSKGIHWITHAATFYTGFDCTGKTDKAGPHPNFQCDGKCWNSFGARSVLLEAQWYWQNPEEIYLAKGHGWKDPKYNRVHINGPAVVGYHWGECRAENMVAEAHIPKGKNRACVNFMQTVHSYQARLKRKCKKEGRKNKKEDRWRTPEYVNWNDPDTIARYKTYEDEVERLDRDKPNYKTQTDEDKKFRSAWTKNYPDSPGGDLGGYARWEKNNHFLWSDPWWVPKPSPFRETLQEQANRLGKEGAKGLKPPQEFGRPPSNERHGISSGNRLLEGMSHGGGGNTALVTIMAVKGGTSLRVWEKRAALLDQILRFIMSTYPKVPR</sequence>
<dbReference type="AlphaFoldDB" id="A0A084QJU1"/>
<dbReference type="OrthoDB" id="10287694at2759"/>
<evidence type="ECO:0000313" key="3">
    <source>
        <dbReference type="EMBL" id="KFA64226.1"/>
    </source>
</evidence>
<dbReference type="Proteomes" id="UP000028524">
    <property type="component" value="Unassembled WGS sequence"/>
</dbReference>
<name>A0A084QJU1_STAC4</name>
<evidence type="ECO:0000256" key="2">
    <source>
        <dbReference type="SAM" id="SignalP"/>
    </source>
</evidence>
<evidence type="ECO:0000313" key="4">
    <source>
        <dbReference type="Proteomes" id="UP000028524"/>
    </source>
</evidence>
<feature type="signal peptide" evidence="2">
    <location>
        <begin position="1"/>
        <end position="18"/>
    </location>
</feature>
<reference evidence="3 4" key="1">
    <citation type="journal article" date="2014" name="BMC Genomics">
        <title>Comparative genome sequencing reveals chemotype-specific gene clusters in the toxigenic black mold Stachybotrys.</title>
        <authorList>
            <person name="Semeiks J."/>
            <person name="Borek D."/>
            <person name="Otwinowski Z."/>
            <person name="Grishin N.V."/>
        </authorList>
    </citation>
    <scope>NUCLEOTIDE SEQUENCE [LARGE SCALE GENOMIC DNA]</scope>
    <source>
        <strain evidence="3 4">IBT 40285</strain>
    </source>
</reference>
<dbReference type="InParanoid" id="A0A084QJU1"/>